<dbReference type="Gene3D" id="3.30.70.20">
    <property type="match status" value="1"/>
</dbReference>
<dbReference type="OrthoDB" id="5241828at2"/>
<keyword evidence="1" id="KW-0004">4Fe-4S</keyword>
<keyword evidence="3" id="KW-0408">Iron</keyword>
<dbReference type="GO" id="GO:0046872">
    <property type="term" value="F:metal ion binding"/>
    <property type="evidence" value="ECO:0007669"/>
    <property type="project" value="UniProtKB-KW"/>
</dbReference>
<dbReference type="Pfam" id="PF02589">
    <property type="entry name" value="LUD_dom"/>
    <property type="match status" value="1"/>
</dbReference>
<dbReference type="RefSeq" id="WP_131918482.1">
    <property type="nucleotide sequence ID" value="NZ_JAOQNU010000005.1"/>
</dbReference>
<dbReference type="InterPro" id="IPR004017">
    <property type="entry name" value="Cys_rich_dom"/>
</dbReference>
<dbReference type="AlphaFoldDB" id="A0A4R2RUZ7"/>
<reference evidence="6 7" key="1">
    <citation type="submission" date="2019-03" db="EMBL/GenBank/DDBJ databases">
        <title>Genomic Encyclopedia of Type Strains, Phase IV (KMG-IV): sequencing the most valuable type-strain genomes for metagenomic binning, comparative biology and taxonomic classification.</title>
        <authorList>
            <person name="Goeker M."/>
        </authorList>
    </citation>
    <scope>NUCLEOTIDE SEQUENCE [LARGE SCALE GENOMIC DNA]</scope>
    <source>
        <strain evidence="6 7">DSM 11170</strain>
    </source>
</reference>
<dbReference type="InterPro" id="IPR004452">
    <property type="entry name" value="LutB/LldF"/>
</dbReference>
<dbReference type="InterPro" id="IPR054704">
    <property type="entry name" value="Quin_L_LdhH-like"/>
</dbReference>
<comment type="caution">
    <text evidence="6">The sequence shown here is derived from an EMBL/GenBank/DDBJ whole genome shotgun (WGS) entry which is preliminary data.</text>
</comment>
<dbReference type="SUPFAM" id="SSF100950">
    <property type="entry name" value="NagB/RpiA/CoA transferase-like"/>
    <property type="match status" value="1"/>
</dbReference>
<evidence type="ECO:0000313" key="6">
    <source>
        <dbReference type="EMBL" id="TCP67224.1"/>
    </source>
</evidence>
<evidence type="ECO:0000313" key="7">
    <source>
        <dbReference type="Proteomes" id="UP000294813"/>
    </source>
</evidence>
<dbReference type="SUPFAM" id="SSF46548">
    <property type="entry name" value="alpha-helical ferredoxin"/>
    <property type="match status" value="1"/>
</dbReference>
<sequence length="722" mass="79931">MSHQQSNEEFKNSIQKALKDQVMRSALGRFAEAYPISRKAAYTGVDIEQLRTEIACAKARDGENLDELIKQFTQEATKRGAVVYYAKTGDDANRYIVDLAKKRGVKSVVKSKSMASEEIHLNKHLEAAGIKAYETDLGEWILQIAGQRPSHMVMPAIHLSKEQVATYFSNTLSRDIPPDIPFMVDTARKELRDKFLQADMGITGANMAVAQTGSIGLVTNEGNARLTTTLPPIHVALVGLEKLIADLGEAANIIKALPKSATGQIITSYVTFVTGVTPTEVDNQERPKELHIVLMDNGRRQMLDDPEFKEAWQCIRCASCLNVCPSYQLVGGHVYGHIYAGGIGTILTYFFNDHDDAAKPQNLCLGCGKCVEVCPGKIPIPDLILRIRRRLAEEKGLGTIPKTILHRVVANRKLMHSLLRIASKTQFVVSGGQPFIRHLPFFFSELTEGRSLPTIAEQPFRDWAKEHEKSNSGRGKKRVNFYGGCLIDFTYPRIGKAVYDVLESVGCEIYFPWEQACCGAPAKYLGDADTMIRLAKQNIEALEEGNPDYIVSACPTCTLALRDDFVDVLKDDPAWADRAKALAAKVRDFSDLAHSLGVDVSKAKNNGDKTFTYHDSCHYKRHLHLSEVPRELLTQVPGMQLVEMKDSDECCGMAGSYMVKFPEISAPILEKKINNIQATKADMICVDCPGCIMQIGGGLDSHQSKIEIKHTAEVLAEALRKK</sequence>
<accession>A0A4R2RUZ7</accession>
<evidence type="ECO:0000256" key="1">
    <source>
        <dbReference type="ARBA" id="ARBA00022485"/>
    </source>
</evidence>
<evidence type="ECO:0000256" key="3">
    <source>
        <dbReference type="ARBA" id="ARBA00023004"/>
    </source>
</evidence>
<evidence type="ECO:0000256" key="2">
    <source>
        <dbReference type="ARBA" id="ARBA00022723"/>
    </source>
</evidence>
<dbReference type="PANTHER" id="PTHR47153:SF2">
    <property type="entry name" value="LACTATE UTILIZATION PROTEIN B"/>
    <property type="match status" value="1"/>
</dbReference>
<dbReference type="Pfam" id="PF13183">
    <property type="entry name" value="Fer4_8"/>
    <property type="match status" value="1"/>
</dbReference>
<dbReference type="NCBIfam" id="NF045670">
    <property type="entry name" value="quin_L_LdhH"/>
    <property type="match status" value="1"/>
</dbReference>
<protein>
    <submittedName>
        <fullName evidence="6">Iron-sulfur cluster protein</fullName>
    </submittedName>
</protein>
<dbReference type="InterPro" id="IPR037171">
    <property type="entry name" value="NagB/RpiA_transferase-like"/>
</dbReference>
<name>A0A4R2RUZ7_9FIRM</name>
<proteinExistence type="predicted"/>
<dbReference type="InterPro" id="IPR003741">
    <property type="entry name" value="LUD_dom"/>
</dbReference>
<keyword evidence="4" id="KW-0411">Iron-sulfur</keyword>
<dbReference type="InterPro" id="IPR017896">
    <property type="entry name" value="4Fe4S_Fe-S-bd"/>
</dbReference>
<evidence type="ECO:0000256" key="4">
    <source>
        <dbReference type="ARBA" id="ARBA00023014"/>
    </source>
</evidence>
<feature type="domain" description="4Fe-4S ferredoxin-type" evidence="5">
    <location>
        <begin position="304"/>
        <end position="334"/>
    </location>
</feature>
<dbReference type="PANTHER" id="PTHR47153">
    <property type="entry name" value="LACTATE UTILIZATION PROTEIN B"/>
    <property type="match status" value="1"/>
</dbReference>
<dbReference type="EMBL" id="SLXT01000005">
    <property type="protein sequence ID" value="TCP67224.1"/>
    <property type="molecule type" value="Genomic_DNA"/>
</dbReference>
<dbReference type="GO" id="GO:0016491">
    <property type="term" value="F:oxidoreductase activity"/>
    <property type="evidence" value="ECO:0007669"/>
    <property type="project" value="UniProtKB-ARBA"/>
</dbReference>
<dbReference type="InterPro" id="IPR017900">
    <property type="entry name" value="4Fe4S_Fe_S_CS"/>
</dbReference>
<organism evidence="6 7">
    <name type="scientific">Heliophilum fasciatum</name>
    <dbReference type="NCBI Taxonomy" id="35700"/>
    <lineage>
        <taxon>Bacteria</taxon>
        <taxon>Bacillati</taxon>
        <taxon>Bacillota</taxon>
        <taxon>Clostridia</taxon>
        <taxon>Eubacteriales</taxon>
        <taxon>Heliobacteriaceae</taxon>
        <taxon>Heliophilum</taxon>
    </lineage>
</organism>
<evidence type="ECO:0000259" key="5">
    <source>
        <dbReference type="PROSITE" id="PS51379"/>
    </source>
</evidence>
<dbReference type="Proteomes" id="UP000294813">
    <property type="component" value="Unassembled WGS sequence"/>
</dbReference>
<feature type="domain" description="4Fe-4S ferredoxin-type" evidence="5">
    <location>
        <begin position="355"/>
        <end position="383"/>
    </location>
</feature>
<dbReference type="PROSITE" id="PS51379">
    <property type="entry name" value="4FE4S_FER_2"/>
    <property type="match status" value="2"/>
</dbReference>
<keyword evidence="2" id="KW-0479">Metal-binding</keyword>
<dbReference type="GO" id="GO:0006089">
    <property type="term" value="P:lactate metabolic process"/>
    <property type="evidence" value="ECO:0007669"/>
    <property type="project" value="InterPro"/>
</dbReference>
<dbReference type="InterPro" id="IPR024185">
    <property type="entry name" value="FTHF_cligase-like_sf"/>
</dbReference>
<gene>
    <name evidence="6" type="ORF">EDD73_105119</name>
</gene>
<dbReference type="PROSITE" id="PS00198">
    <property type="entry name" value="4FE4S_FER_1"/>
    <property type="match status" value="2"/>
</dbReference>
<dbReference type="Gene3D" id="3.40.50.10420">
    <property type="entry name" value="NagB/RpiA/CoA transferase-like"/>
    <property type="match status" value="1"/>
</dbReference>
<dbReference type="Pfam" id="PF02754">
    <property type="entry name" value="CCG"/>
    <property type="match status" value="2"/>
</dbReference>
<keyword evidence="7" id="KW-1185">Reference proteome</keyword>
<dbReference type="GO" id="GO:0051539">
    <property type="term" value="F:4 iron, 4 sulfur cluster binding"/>
    <property type="evidence" value="ECO:0007669"/>
    <property type="project" value="UniProtKB-KW"/>
</dbReference>